<evidence type="ECO:0000256" key="1">
    <source>
        <dbReference type="ARBA" id="ARBA00022801"/>
    </source>
</evidence>
<evidence type="ECO:0000313" key="4">
    <source>
        <dbReference type="Proteomes" id="UP000031774"/>
    </source>
</evidence>
<proteinExistence type="predicted"/>
<accession>A0A0B5IG91</accession>
<dbReference type="Proteomes" id="UP000031774">
    <property type="component" value="Chromosome"/>
</dbReference>
<protein>
    <submittedName>
        <fullName evidence="3">N-ethylammeline chlorohydrolase</fullName>
    </submittedName>
</protein>
<dbReference type="KEGG" id="svt:SVTN_34510"/>
<keyword evidence="4" id="KW-1185">Reference proteome</keyword>
<evidence type="ECO:0000259" key="2">
    <source>
        <dbReference type="Pfam" id="PF01979"/>
    </source>
</evidence>
<sequence length="490" mass="53926">MRTRWRARHVLAHQDGGHALLRDGEVVWEDDVIVYVGPRYDGPVDEDRDLGHSLVMPGLIDLDALTDVDHLVLDSWHGPEHGGGLQWSQDYFTHRRRDVFTPEERNTIREYALVQLALHGITTYMPIASEVHSAWAEPYDELVAMAETSRRLGLRGYLGPAYRSGVNVALPDGSRDVAFDEERGRAGLRDAVRFLDHLDKLSDPLLTGVLLPCRIETLTEELLRETAATARRRDVLVRLHALQGTVERDLVMDRHGMTPLELIGSTGLFGTRLLVPHTVLVDRHPDVHGEDRGDLAALARAGVSVVHCPQTSLRYGDVLHSFGTYRRAGINLCLGTDSFPPDLIRGMDVGVHLAKVVDGRLDAAPVEQYVEAATLGGARALGRADLGRLRAGAQADLVAFELGDIRDGVQDDPVRTFLLSGTARQATNSVVAGRPVLVDRGIPGVDLPALQERAQGLFEKMRAAYGERDVLRRDADTLFPPTFPPFRAGA</sequence>
<evidence type="ECO:0000313" key="3">
    <source>
        <dbReference type="EMBL" id="AJF68688.1"/>
    </source>
</evidence>
<dbReference type="GO" id="GO:0016810">
    <property type="term" value="F:hydrolase activity, acting on carbon-nitrogen (but not peptide) bonds"/>
    <property type="evidence" value="ECO:0007669"/>
    <property type="project" value="InterPro"/>
</dbReference>
<dbReference type="HOGENOM" id="CLU_012358_2_4_11"/>
<dbReference type="PANTHER" id="PTHR43794">
    <property type="entry name" value="AMINOHYDROLASE SSNA-RELATED"/>
    <property type="match status" value="1"/>
</dbReference>
<dbReference type="Pfam" id="PF01979">
    <property type="entry name" value="Amidohydro_1"/>
    <property type="match status" value="1"/>
</dbReference>
<dbReference type="InterPro" id="IPR011059">
    <property type="entry name" value="Metal-dep_hydrolase_composite"/>
</dbReference>
<dbReference type="Gene3D" id="2.30.40.10">
    <property type="entry name" value="Urease, subunit C, domain 1"/>
    <property type="match status" value="1"/>
</dbReference>
<organism evidence="3 4">
    <name type="scientific">Streptomyces vietnamensis</name>
    <dbReference type="NCBI Taxonomy" id="362257"/>
    <lineage>
        <taxon>Bacteria</taxon>
        <taxon>Bacillati</taxon>
        <taxon>Actinomycetota</taxon>
        <taxon>Actinomycetes</taxon>
        <taxon>Kitasatosporales</taxon>
        <taxon>Streptomycetaceae</taxon>
        <taxon>Streptomyces</taxon>
    </lineage>
</organism>
<dbReference type="SUPFAM" id="SSF51556">
    <property type="entry name" value="Metallo-dependent hydrolases"/>
    <property type="match status" value="1"/>
</dbReference>
<keyword evidence="1 3" id="KW-0378">Hydrolase</keyword>
<dbReference type="InterPro" id="IPR050287">
    <property type="entry name" value="MTA/SAH_deaminase"/>
</dbReference>
<dbReference type="EMBL" id="CP010407">
    <property type="protein sequence ID" value="AJF68688.1"/>
    <property type="molecule type" value="Genomic_DNA"/>
</dbReference>
<reference evidence="3 4" key="1">
    <citation type="submission" date="2014-12" db="EMBL/GenBank/DDBJ databases">
        <title>Complete genome sequence of Streptomyces vietnamensis strain GIMV4.0001, a genetic manipulable producer of the benzoisochromanequinone antibiotic granaticin.</title>
        <authorList>
            <person name="Deng M.R."/>
            <person name="Guo J."/>
            <person name="Ma L.Y."/>
            <person name="Feng G.D."/>
            <person name="Mo C.Y."/>
            <person name="Zhu H.H."/>
        </authorList>
    </citation>
    <scope>NUCLEOTIDE SEQUENCE [LARGE SCALE GENOMIC DNA]</scope>
    <source>
        <strain evidence="4">GIMV4.0001</strain>
    </source>
</reference>
<dbReference type="AlphaFoldDB" id="A0A0B5IG91"/>
<name>A0A0B5IG91_9ACTN</name>
<dbReference type="InterPro" id="IPR006680">
    <property type="entry name" value="Amidohydro-rel"/>
</dbReference>
<dbReference type="InterPro" id="IPR032466">
    <property type="entry name" value="Metal_Hydrolase"/>
</dbReference>
<dbReference type="PANTHER" id="PTHR43794:SF11">
    <property type="entry name" value="AMIDOHYDROLASE-RELATED DOMAIN-CONTAINING PROTEIN"/>
    <property type="match status" value="1"/>
</dbReference>
<feature type="domain" description="Amidohydrolase-related" evidence="2">
    <location>
        <begin position="55"/>
        <end position="416"/>
    </location>
</feature>
<dbReference type="NCBIfam" id="NF004801">
    <property type="entry name" value="PRK06151.1"/>
    <property type="match status" value="1"/>
</dbReference>
<dbReference type="Gene3D" id="3.20.20.140">
    <property type="entry name" value="Metal-dependent hydrolases"/>
    <property type="match status" value="1"/>
</dbReference>
<gene>
    <name evidence="3" type="ORF">SVTN_34510</name>
</gene>
<dbReference type="SUPFAM" id="SSF51338">
    <property type="entry name" value="Composite domain of metallo-dependent hydrolases"/>
    <property type="match status" value="2"/>
</dbReference>
<dbReference type="RefSeq" id="WP_041132610.1">
    <property type="nucleotide sequence ID" value="NZ_CP010407.1"/>
</dbReference>
<dbReference type="STRING" id="362257.SVTN_34510"/>